<proteinExistence type="predicted"/>
<keyword evidence="2" id="KW-1185">Reference proteome</keyword>
<organism evidence="1 2">
    <name type="scientific">Trichogramma brassicae</name>
    <dbReference type="NCBI Taxonomy" id="86971"/>
    <lineage>
        <taxon>Eukaryota</taxon>
        <taxon>Metazoa</taxon>
        <taxon>Ecdysozoa</taxon>
        <taxon>Arthropoda</taxon>
        <taxon>Hexapoda</taxon>
        <taxon>Insecta</taxon>
        <taxon>Pterygota</taxon>
        <taxon>Neoptera</taxon>
        <taxon>Endopterygota</taxon>
        <taxon>Hymenoptera</taxon>
        <taxon>Apocrita</taxon>
        <taxon>Proctotrupomorpha</taxon>
        <taxon>Chalcidoidea</taxon>
        <taxon>Trichogrammatidae</taxon>
        <taxon>Trichogramma</taxon>
    </lineage>
</organism>
<evidence type="ECO:0000313" key="1">
    <source>
        <dbReference type="EMBL" id="CAB0042495.1"/>
    </source>
</evidence>
<evidence type="ECO:0000313" key="2">
    <source>
        <dbReference type="Proteomes" id="UP000479190"/>
    </source>
</evidence>
<dbReference type="AlphaFoldDB" id="A0A6H5IY71"/>
<gene>
    <name evidence="1" type="ORF">TBRA_LOCUS14112</name>
</gene>
<dbReference type="EMBL" id="CADCXV010001200">
    <property type="protein sequence ID" value="CAB0042495.1"/>
    <property type="molecule type" value="Genomic_DNA"/>
</dbReference>
<accession>A0A6H5IY71</accession>
<name>A0A6H5IY71_9HYME</name>
<reference evidence="1 2" key="1">
    <citation type="submission" date="2020-02" db="EMBL/GenBank/DDBJ databases">
        <authorList>
            <person name="Ferguson B K."/>
        </authorList>
    </citation>
    <scope>NUCLEOTIDE SEQUENCE [LARGE SCALE GENOMIC DNA]</scope>
</reference>
<protein>
    <submittedName>
        <fullName evidence="1">Uncharacterized protein</fullName>
    </submittedName>
</protein>
<sequence length="178" mass="21139">MINHRRVPKQVKRMILLYLHRSLSILKSVIGLTIVQSCQYNCIDKLYILYKGRMVRRMSRFLMINHRRVPKQVKKNDIGIFTQEPIYTKKVIGKEGVHLSAQHIRSFIFKKTIRTFSYFSNSMSLIRAKSYRSKIYMQRMWPKNSRKHFLAIVTEAKRQRRGAGRVTSAGTRICNYKI</sequence>
<dbReference type="Proteomes" id="UP000479190">
    <property type="component" value="Unassembled WGS sequence"/>
</dbReference>